<evidence type="ECO:0000256" key="7">
    <source>
        <dbReference type="SAM" id="Phobius"/>
    </source>
</evidence>
<dbReference type="InterPro" id="IPR051907">
    <property type="entry name" value="DoxX-like_oxidoreductase"/>
</dbReference>
<protein>
    <submittedName>
        <fullName evidence="8">DoxX family protein</fullName>
    </submittedName>
</protein>
<accession>A0ABW4QH15</accession>
<dbReference type="Pfam" id="PF07681">
    <property type="entry name" value="DoxX"/>
    <property type="match status" value="1"/>
</dbReference>
<dbReference type="InterPro" id="IPR032808">
    <property type="entry name" value="DoxX"/>
</dbReference>
<sequence length="139" mass="14190">MMNKLEASKLVLRLVLGISFLLHGIAKFQGGIANTAGWFDSIGIPGVIAYAVAVIEVAGGISLIVGLGTRAVSILLGILMLGAIFTAKLPAGFLGNGTGAGYELDIAFLAIAIFLAVNGSKMFALDGVLSKTQQKGQVA</sequence>
<dbReference type="RefSeq" id="WP_204891816.1">
    <property type="nucleotide sequence ID" value="NZ_JBHUFW010000005.1"/>
</dbReference>
<gene>
    <name evidence="8" type="ORF">ACFSDB_08180</name>
</gene>
<evidence type="ECO:0000313" key="8">
    <source>
        <dbReference type="EMBL" id="MFD1862907.1"/>
    </source>
</evidence>
<reference evidence="9" key="1">
    <citation type="journal article" date="2019" name="Int. J. Syst. Evol. Microbiol.">
        <title>The Global Catalogue of Microorganisms (GCM) 10K type strain sequencing project: providing services to taxonomists for standard genome sequencing and annotation.</title>
        <authorList>
            <consortium name="The Broad Institute Genomics Platform"/>
            <consortium name="The Broad Institute Genome Sequencing Center for Infectious Disease"/>
            <person name="Wu L."/>
            <person name="Ma J."/>
        </authorList>
    </citation>
    <scope>NUCLEOTIDE SEQUENCE [LARGE SCALE GENOMIC DNA]</scope>
    <source>
        <strain evidence="9">CGMCC 1.15475</strain>
    </source>
</reference>
<keyword evidence="6 7" id="KW-0472">Membrane</keyword>
<evidence type="ECO:0000256" key="2">
    <source>
        <dbReference type="ARBA" id="ARBA00006679"/>
    </source>
</evidence>
<evidence type="ECO:0000256" key="4">
    <source>
        <dbReference type="ARBA" id="ARBA00022692"/>
    </source>
</evidence>
<keyword evidence="9" id="KW-1185">Reference proteome</keyword>
<keyword evidence="5 7" id="KW-1133">Transmembrane helix</keyword>
<dbReference type="PANTHER" id="PTHR33452">
    <property type="entry name" value="OXIDOREDUCTASE CATD-RELATED"/>
    <property type="match status" value="1"/>
</dbReference>
<comment type="subcellular location">
    <subcellularLocation>
        <location evidence="1">Cell membrane</location>
        <topology evidence="1">Multi-pass membrane protein</topology>
    </subcellularLocation>
</comment>
<name>A0ABW4QH15_9BACL</name>
<comment type="similarity">
    <text evidence="2">Belongs to the DoxX family.</text>
</comment>
<organism evidence="8 9">
    <name type="scientific">Planococcus chinensis</name>
    <dbReference type="NCBI Taxonomy" id="272917"/>
    <lineage>
        <taxon>Bacteria</taxon>
        <taxon>Bacillati</taxon>
        <taxon>Bacillota</taxon>
        <taxon>Bacilli</taxon>
        <taxon>Bacillales</taxon>
        <taxon>Caryophanaceae</taxon>
        <taxon>Planococcus</taxon>
    </lineage>
</organism>
<feature type="transmembrane region" description="Helical" evidence="7">
    <location>
        <begin position="42"/>
        <end position="67"/>
    </location>
</feature>
<evidence type="ECO:0000256" key="5">
    <source>
        <dbReference type="ARBA" id="ARBA00022989"/>
    </source>
</evidence>
<comment type="caution">
    <text evidence="8">The sequence shown here is derived from an EMBL/GenBank/DDBJ whole genome shotgun (WGS) entry which is preliminary data.</text>
</comment>
<proteinExistence type="inferred from homology"/>
<feature type="transmembrane region" description="Helical" evidence="7">
    <location>
        <begin position="74"/>
        <end position="94"/>
    </location>
</feature>
<evidence type="ECO:0000313" key="9">
    <source>
        <dbReference type="Proteomes" id="UP001597273"/>
    </source>
</evidence>
<evidence type="ECO:0000256" key="6">
    <source>
        <dbReference type="ARBA" id="ARBA00023136"/>
    </source>
</evidence>
<feature type="transmembrane region" description="Helical" evidence="7">
    <location>
        <begin position="106"/>
        <end position="125"/>
    </location>
</feature>
<evidence type="ECO:0000256" key="1">
    <source>
        <dbReference type="ARBA" id="ARBA00004651"/>
    </source>
</evidence>
<dbReference type="Proteomes" id="UP001597273">
    <property type="component" value="Unassembled WGS sequence"/>
</dbReference>
<dbReference type="PANTHER" id="PTHR33452:SF1">
    <property type="entry name" value="INNER MEMBRANE PROTEIN YPHA-RELATED"/>
    <property type="match status" value="1"/>
</dbReference>
<keyword evidence="4 7" id="KW-0812">Transmembrane</keyword>
<dbReference type="EMBL" id="JBHUFW010000005">
    <property type="protein sequence ID" value="MFD1862907.1"/>
    <property type="molecule type" value="Genomic_DNA"/>
</dbReference>
<keyword evidence="3" id="KW-1003">Cell membrane</keyword>
<evidence type="ECO:0000256" key="3">
    <source>
        <dbReference type="ARBA" id="ARBA00022475"/>
    </source>
</evidence>